<dbReference type="InterPro" id="IPR002068">
    <property type="entry name" value="A-crystallin/Hsp20_dom"/>
</dbReference>
<dbReference type="Pfam" id="PF00011">
    <property type="entry name" value="HSP20"/>
    <property type="match status" value="1"/>
</dbReference>
<dbReference type="InterPro" id="IPR031107">
    <property type="entry name" value="Small_HSP"/>
</dbReference>
<dbReference type="PROSITE" id="PS01031">
    <property type="entry name" value="SHSP"/>
    <property type="match status" value="1"/>
</dbReference>
<dbReference type="STRING" id="452637.Oter_0926"/>
<comment type="similarity">
    <text evidence="1 2">Belongs to the small heat shock protein (HSP20) family.</text>
</comment>
<feature type="domain" description="SHSP" evidence="3">
    <location>
        <begin position="46"/>
        <end position="152"/>
    </location>
</feature>
<evidence type="ECO:0000259" key="3">
    <source>
        <dbReference type="PROSITE" id="PS01031"/>
    </source>
</evidence>
<dbReference type="PANTHER" id="PTHR11527">
    <property type="entry name" value="HEAT-SHOCK PROTEIN 20 FAMILY MEMBER"/>
    <property type="match status" value="1"/>
</dbReference>
<dbReference type="OrthoDB" id="9792695at2"/>
<dbReference type="eggNOG" id="COG0071">
    <property type="taxonomic scope" value="Bacteria"/>
</dbReference>
<dbReference type="RefSeq" id="WP_012373752.1">
    <property type="nucleotide sequence ID" value="NC_010571.1"/>
</dbReference>
<organism evidence="4 5">
    <name type="scientific">Opitutus terrae (strain DSM 11246 / JCM 15787 / PB90-1)</name>
    <dbReference type="NCBI Taxonomy" id="452637"/>
    <lineage>
        <taxon>Bacteria</taxon>
        <taxon>Pseudomonadati</taxon>
        <taxon>Verrucomicrobiota</taxon>
        <taxon>Opitutia</taxon>
        <taxon>Opitutales</taxon>
        <taxon>Opitutaceae</taxon>
        <taxon>Opitutus</taxon>
    </lineage>
</organism>
<accession>B1ZWT7</accession>
<dbReference type="HOGENOM" id="CLU_046737_12_1_0"/>
<reference evidence="4 5" key="1">
    <citation type="journal article" date="2011" name="J. Bacteriol.">
        <title>Genome sequence of the verrucomicrobium Opitutus terrae PB90-1, an abundant inhabitant of rice paddy soil ecosystems.</title>
        <authorList>
            <person name="van Passel M.W."/>
            <person name="Kant R."/>
            <person name="Palva A."/>
            <person name="Copeland A."/>
            <person name="Lucas S."/>
            <person name="Lapidus A."/>
            <person name="Glavina del Rio T."/>
            <person name="Pitluck S."/>
            <person name="Goltsman E."/>
            <person name="Clum A."/>
            <person name="Sun H."/>
            <person name="Schmutz J."/>
            <person name="Larimer F.W."/>
            <person name="Land M.L."/>
            <person name="Hauser L."/>
            <person name="Kyrpides N."/>
            <person name="Mikhailova N."/>
            <person name="Richardson P.P."/>
            <person name="Janssen P.H."/>
            <person name="de Vos W.M."/>
            <person name="Smidt H."/>
        </authorList>
    </citation>
    <scope>NUCLEOTIDE SEQUENCE [LARGE SCALE GENOMIC DNA]</scope>
    <source>
        <strain evidence="5">DSM 11246 / JCM 15787 / PB90-1</strain>
    </source>
</reference>
<gene>
    <name evidence="4" type="ordered locus">Oter_0926</name>
</gene>
<evidence type="ECO:0000313" key="5">
    <source>
        <dbReference type="Proteomes" id="UP000007013"/>
    </source>
</evidence>
<dbReference type="CDD" id="cd06464">
    <property type="entry name" value="ACD_sHsps-like"/>
    <property type="match status" value="1"/>
</dbReference>
<sequence>MRIVRYTYPNYRSLAPAWGALSRSPWTGLEGEIDRLFETALSGFNETFGRTEFPVDLYEDKDNTYVRAELPGLERDDINVEMVEDYLTISGKRKTADADGKEEESFSFSRSVNIPEEVQADKVNAAYENGVLTVTLPKREEAKPRKISVAVK</sequence>
<keyword evidence="4" id="KW-0346">Stress response</keyword>
<proteinExistence type="inferred from homology"/>
<protein>
    <submittedName>
        <fullName evidence="4">Heat shock protein Hsp20</fullName>
    </submittedName>
</protein>
<dbReference type="Gene3D" id="2.60.40.790">
    <property type="match status" value="1"/>
</dbReference>
<keyword evidence="5" id="KW-1185">Reference proteome</keyword>
<name>B1ZWT7_OPITP</name>
<dbReference type="SUPFAM" id="SSF49764">
    <property type="entry name" value="HSP20-like chaperones"/>
    <property type="match status" value="1"/>
</dbReference>
<evidence type="ECO:0000256" key="2">
    <source>
        <dbReference type="RuleBase" id="RU003616"/>
    </source>
</evidence>
<dbReference type="AlphaFoldDB" id="B1ZWT7"/>
<evidence type="ECO:0000256" key="1">
    <source>
        <dbReference type="PROSITE-ProRule" id="PRU00285"/>
    </source>
</evidence>
<dbReference type="Proteomes" id="UP000007013">
    <property type="component" value="Chromosome"/>
</dbReference>
<evidence type="ECO:0000313" key="4">
    <source>
        <dbReference type="EMBL" id="ACB74214.1"/>
    </source>
</evidence>
<dbReference type="KEGG" id="ote:Oter_0926"/>
<dbReference type="EMBL" id="CP001032">
    <property type="protein sequence ID" value="ACB74214.1"/>
    <property type="molecule type" value="Genomic_DNA"/>
</dbReference>
<dbReference type="InterPro" id="IPR008978">
    <property type="entry name" value="HSP20-like_chaperone"/>
</dbReference>